<keyword evidence="1" id="KW-1133">Transmembrane helix</keyword>
<evidence type="ECO:0000256" key="1">
    <source>
        <dbReference type="SAM" id="Phobius"/>
    </source>
</evidence>
<sequence length="174" mass="20011">MFVYNFKFPQILASKRLLIGLTTIIGLVGLVGLIALVKNSNQTVSQLSESSLEKIAKENSELSAKDLELNISRLWQKDNHEVLWIDFNHQGLCGINHHCLYAMYHRYGESVTLVWRSYLDPRLPPKVKLMEEQKPCVIINQLDETSPKNLNKYHLCPVDTNQYEVTKKVTTKIN</sequence>
<comment type="caution">
    <text evidence="2">The sequence shown here is derived from an EMBL/GenBank/DDBJ whole genome shotgun (WGS) entry which is preliminary data.</text>
</comment>
<organism evidence="2 3">
    <name type="scientific">Crocosphaera chwakensis CCY0110</name>
    <dbReference type="NCBI Taxonomy" id="391612"/>
    <lineage>
        <taxon>Bacteria</taxon>
        <taxon>Bacillati</taxon>
        <taxon>Cyanobacteriota</taxon>
        <taxon>Cyanophyceae</taxon>
        <taxon>Oscillatoriophycideae</taxon>
        <taxon>Chroococcales</taxon>
        <taxon>Aphanothecaceae</taxon>
        <taxon>Crocosphaera</taxon>
        <taxon>Crocosphaera chwakensis</taxon>
    </lineage>
</organism>
<name>A3IZE4_9CHRO</name>
<dbReference type="RefSeq" id="WP_008278761.1">
    <property type="nucleotide sequence ID" value="NZ_AAXW01000102.1"/>
</dbReference>
<evidence type="ECO:0000313" key="3">
    <source>
        <dbReference type="Proteomes" id="UP000003781"/>
    </source>
</evidence>
<keyword evidence="3" id="KW-1185">Reference proteome</keyword>
<evidence type="ECO:0000313" key="2">
    <source>
        <dbReference type="EMBL" id="EAZ88156.1"/>
    </source>
</evidence>
<dbReference type="AlphaFoldDB" id="A3IZE4"/>
<dbReference type="Proteomes" id="UP000003781">
    <property type="component" value="Unassembled WGS sequence"/>
</dbReference>
<feature type="transmembrane region" description="Helical" evidence="1">
    <location>
        <begin position="17"/>
        <end position="37"/>
    </location>
</feature>
<keyword evidence="1" id="KW-0812">Transmembrane</keyword>
<proteinExistence type="predicted"/>
<keyword evidence="1" id="KW-0472">Membrane</keyword>
<gene>
    <name evidence="2" type="ORF">CY0110_14770</name>
</gene>
<reference evidence="2 3" key="1">
    <citation type="submission" date="2007-03" db="EMBL/GenBank/DDBJ databases">
        <authorList>
            <person name="Stal L."/>
            <person name="Ferriera S."/>
            <person name="Johnson J."/>
            <person name="Kravitz S."/>
            <person name="Beeson K."/>
            <person name="Sutton G."/>
            <person name="Rogers Y.-H."/>
            <person name="Friedman R."/>
            <person name="Frazier M."/>
            <person name="Venter J.C."/>
        </authorList>
    </citation>
    <scope>NUCLEOTIDE SEQUENCE [LARGE SCALE GENOMIC DNA]</scope>
    <source>
        <strain evidence="2 3">CCY0110</strain>
    </source>
</reference>
<dbReference type="EMBL" id="AAXW01000102">
    <property type="protein sequence ID" value="EAZ88156.1"/>
    <property type="molecule type" value="Genomic_DNA"/>
</dbReference>
<protein>
    <submittedName>
        <fullName evidence="2">Uncharacterized protein</fullName>
    </submittedName>
</protein>
<accession>A3IZE4</accession>